<dbReference type="OrthoDB" id="1914839at2759"/>
<accession>A0A1C1CTU7</accession>
<gene>
    <name evidence="2" type="ORF">CLCR_08570</name>
</gene>
<feature type="compositionally biased region" description="Acidic residues" evidence="1">
    <location>
        <begin position="406"/>
        <end position="441"/>
    </location>
</feature>
<feature type="region of interest" description="Disordered" evidence="1">
    <location>
        <begin position="403"/>
        <end position="457"/>
    </location>
</feature>
<evidence type="ECO:0000313" key="2">
    <source>
        <dbReference type="EMBL" id="OCT51890.1"/>
    </source>
</evidence>
<keyword evidence="3" id="KW-1185">Reference proteome</keyword>
<comment type="caution">
    <text evidence="2">The sequence shown here is derived from an EMBL/GenBank/DDBJ whole genome shotgun (WGS) entry which is preliminary data.</text>
</comment>
<feature type="region of interest" description="Disordered" evidence="1">
    <location>
        <begin position="1"/>
        <end position="35"/>
    </location>
</feature>
<dbReference type="VEuPathDB" id="FungiDB:G647_06235"/>
<dbReference type="InterPro" id="IPR011990">
    <property type="entry name" value="TPR-like_helical_dom_sf"/>
</dbReference>
<feature type="region of interest" description="Disordered" evidence="1">
    <location>
        <begin position="266"/>
        <end position="299"/>
    </location>
</feature>
<dbReference type="eggNOG" id="ENOG502QSAH">
    <property type="taxonomic scope" value="Eukaryota"/>
</dbReference>
<dbReference type="Gene3D" id="1.25.40.10">
    <property type="entry name" value="Tetratricopeptide repeat domain"/>
    <property type="match status" value="1"/>
</dbReference>
<name>A0A1C1CTU7_9EURO</name>
<dbReference type="VEuPathDB" id="FungiDB:CLCR_08570"/>
<proteinExistence type="predicted"/>
<dbReference type="AlphaFoldDB" id="A0A1C1CTU7"/>
<evidence type="ECO:0000256" key="1">
    <source>
        <dbReference type="SAM" id="MobiDB-lite"/>
    </source>
</evidence>
<sequence length="457" mass="50489">MAKTKTKNHTQQQKDILRSTSAALVKSPPKKSQKSIEDLLTEAAELLEQSQPELALPLAEEALQRLEADRRRQKPPSQEGDETDIEELLSLAAEGQPTLPTALILNAEIRVALGDVDPARRNFTRATQMDKDGALISAEPWLWLAQLCEEGGRESIRYFEQACEVLRNEIDVLEEAASGDGETGARKVLDEKKAKLADALCAMAEVYMTDLSWEADAETRCEALVTEAAAVCPEDMAAGVLQTLASVRISQERIDEARTALKRSLEIWHKETGPPGSSEDTAKDATQSDDGTDEDARKPDFATRVSLTRLLMEVELEPLALSVLDGLVREDDQSVECWYLGGWCHVLISQKAGITSEEKSKTQQTARTWLENCLRLYRVLSYDDERLRDHAVELVDGLKKALGAEGEMDEDEDDAWEDVDEQDGDQDDDGDVELEIEDEDVTGPGATKTGDGDVEMT</sequence>
<protein>
    <recommendedName>
        <fullName evidence="4">TPR domain protein</fullName>
    </recommendedName>
</protein>
<dbReference type="EMBL" id="LGRB01000009">
    <property type="protein sequence ID" value="OCT51890.1"/>
    <property type="molecule type" value="Genomic_DNA"/>
</dbReference>
<dbReference type="SUPFAM" id="SSF48452">
    <property type="entry name" value="TPR-like"/>
    <property type="match status" value="1"/>
</dbReference>
<dbReference type="CDD" id="cd24142">
    <property type="entry name" value="ACL4-like"/>
    <property type="match status" value="1"/>
</dbReference>
<organism evidence="2 3">
    <name type="scientific">Cladophialophora carrionii</name>
    <dbReference type="NCBI Taxonomy" id="86049"/>
    <lineage>
        <taxon>Eukaryota</taxon>
        <taxon>Fungi</taxon>
        <taxon>Dikarya</taxon>
        <taxon>Ascomycota</taxon>
        <taxon>Pezizomycotina</taxon>
        <taxon>Eurotiomycetes</taxon>
        <taxon>Chaetothyriomycetidae</taxon>
        <taxon>Chaetothyriales</taxon>
        <taxon>Herpotrichiellaceae</taxon>
        <taxon>Cladophialophora</taxon>
    </lineage>
</organism>
<reference evidence="3" key="1">
    <citation type="submission" date="2015-07" db="EMBL/GenBank/DDBJ databases">
        <authorList>
            <person name="Teixeira M.M."/>
            <person name="Souza R.C."/>
            <person name="Almeida L.G."/>
            <person name="Vicente V.A."/>
            <person name="de Hoog S."/>
            <person name="Bocca A.L."/>
            <person name="de Almeida S.R."/>
            <person name="Vasconcelos A.T."/>
            <person name="Felipe M.S."/>
        </authorList>
    </citation>
    <scope>NUCLEOTIDE SEQUENCE [LARGE SCALE GENOMIC DNA]</scope>
    <source>
        <strain evidence="3">KSF</strain>
    </source>
</reference>
<evidence type="ECO:0008006" key="4">
    <source>
        <dbReference type="Google" id="ProtNLM"/>
    </source>
</evidence>
<dbReference type="Proteomes" id="UP000094526">
    <property type="component" value="Unassembled WGS sequence"/>
</dbReference>
<dbReference type="STRING" id="86049.A0A1C1CTU7"/>
<evidence type="ECO:0000313" key="3">
    <source>
        <dbReference type="Proteomes" id="UP000094526"/>
    </source>
</evidence>